<dbReference type="InterPro" id="IPR046357">
    <property type="entry name" value="PPIase_dom_sf"/>
</dbReference>
<dbReference type="PROSITE" id="PS51257">
    <property type="entry name" value="PROKAR_LIPOPROTEIN"/>
    <property type="match status" value="1"/>
</dbReference>
<dbReference type="GO" id="GO:0003755">
    <property type="term" value="F:peptidyl-prolyl cis-trans isomerase activity"/>
    <property type="evidence" value="ECO:0007669"/>
    <property type="project" value="InterPro"/>
</dbReference>
<dbReference type="EMBL" id="QSFD01000005">
    <property type="protein sequence ID" value="RHA18647.1"/>
    <property type="molecule type" value="Genomic_DNA"/>
</dbReference>
<evidence type="ECO:0000256" key="1">
    <source>
        <dbReference type="SAM" id="SignalP"/>
    </source>
</evidence>
<dbReference type="InterPro" id="IPR027304">
    <property type="entry name" value="Trigger_fact/SurA_dom_sf"/>
</dbReference>
<dbReference type="Gene3D" id="3.10.50.40">
    <property type="match status" value="1"/>
</dbReference>
<feature type="chain" id="PRO_5039235433" description="Peptidyl-prolyl cis-trans isomerase" evidence="1">
    <location>
        <begin position="21"/>
        <end position="345"/>
    </location>
</feature>
<protein>
    <recommendedName>
        <fullName evidence="4">Peptidyl-prolyl cis-trans isomerase</fullName>
    </recommendedName>
</protein>
<dbReference type="SUPFAM" id="SSF109998">
    <property type="entry name" value="Triger factor/SurA peptide-binding domain-like"/>
    <property type="match status" value="1"/>
</dbReference>
<comment type="caution">
    <text evidence="2">The sequence shown here is derived from an EMBL/GenBank/DDBJ whole genome shotgun (WGS) entry which is preliminary data.</text>
</comment>
<dbReference type="RefSeq" id="WP_117970381.1">
    <property type="nucleotide sequence ID" value="NZ_CATWJF010000013.1"/>
</dbReference>
<name>A0A413R8R8_9FIRM</name>
<reference evidence="2 3" key="1">
    <citation type="submission" date="2018-08" db="EMBL/GenBank/DDBJ databases">
        <title>A genome reference for cultivated species of the human gut microbiota.</title>
        <authorList>
            <person name="Zou Y."/>
            <person name="Xue W."/>
            <person name="Luo G."/>
        </authorList>
    </citation>
    <scope>NUCLEOTIDE SEQUENCE [LARGE SCALE GENOMIC DNA]</scope>
    <source>
        <strain evidence="2 3">AM44-11BH</strain>
    </source>
</reference>
<evidence type="ECO:0000313" key="2">
    <source>
        <dbReference type="EMBL" id="RHA18647.1"/>
    </source>
</evidence>
<feature type="signal peptide" evidence="1">
    <location>
        <begin position="1"/>
        <end position="20"/>
    </location>
</feature>
<evidence type="ECO:0000313" key="3">
    <source>
        <dbReference type="Proteomes" id="UP000284779"/>
    </source>
</evidence>
<accession>A0A413R8R8</accession>
<dbReference type="Proteomes" id="UP000284779">
    <property type="component" value="Unassembled WGS sequence"/>
</dbReference>
<organism evidence="2 3">
    <name type="scientific">Eubacterium ventriosum</name>
    <dbReference type="NCBI Taxonomy" id="39496"/>
    <lineage>
        <taxon>Bacteria</taxon>
        <taxon>Bacillati</taxon>
        <taxon>Bacillota</taxon>
        <taxon>Clostridia</taxon>
        <taxon>Eubacteriales</taxon>
        <taxon>Eubacteriaceae</taxon>
        <taxon>Eubacterium</taxon>
    </lineage>
</organism>
<dbReference type="AlphaFoldDB" id="A0A413R8R8"/>
<evidence type="ECO:0008006" key="4">
    <source>
        <dbReference type="Google" id="ProtNLM"/>
    </source>
</evidence>
<keyword evidence="1" id="KW-0732">Signal</keyword>
<gene>
    <name evidence="2" type="ORF">DW944_06130</name>
</gene>
<keyword evidence="3" id="KW-1185">Reference proteome</keyword>
<sequence>MKKKIVALGLVVALSVSSLTGCSFNSKTPVIGKIVGLGSSEMFKIDKEVCSKQEYMLVLMDTAGTYKADFGGKVDWNAKVSDNQTLQSYVMQKVKEDITVQYTLASMAKERNISLSTDESSMIKTKAAEYYKSLTSQEKEYTGASQENVESLYKNYYLADKVYDALAAEADAKISDEEARVMKIQYIRMNTDNTKEDKIKSTLKTVTDLVKGGYQTFAREAKQYSEDNVFEKTLKKNEATKTYEKSAFNLSNSEISSIIQDGKDYYLVYCVNSYLKTETEKNKEEIIKNAQQTYFNHKYSKYLKDIDVDFNDDQAKKIKLSTDENVKAVNLMTVYNTISKELNKK</sequence>
<proteinExistence type="predicted"/>
<dbReference type="SUPFAM" id="SSF54534">
    <property type="entry name" value="FKBP-like"/>
    <property type="match status" value="1"/>
</dbReference>